<accession>A0A0F9P7D9</accession>
<name>A0A0F9P7D9_9ZZZZ</name>
<gene>
    <name evidence="1" type="ORF">LCGC14_0878690</name>
</gene>
<dbReference type="EMBL" id="LAZR01002751">
    <property type="protein sequence ID" value="KKN26024.1"/>
    <property type="molecule type" value="Genomic_DNA"/>
</dbReference>
<evidence type="ECO:0000313" key="1">
    <source>
        <dbReference type="EMBL" id="KKN26024.1"/>
    </source>
</evidence>
<dbReference type="AlphaFoldDB" id="A0A0F9P7D9"/>
<reference evidence="1" key="1">
    <citation type="journal article" date="2015" name="Nature">
        <title>Complex archaea that bridge the gap between prokaryotes and eukaryotes.</title>
        <authorList>
            <person name="Spang A."/>
            <person name="Saw J.H."/>
            <person name="Jorgensen S.L."/>
            <person name="Zaremba-Niedzwiedzka K."/>
            <person name="Martijn J."/>
            <person name="Lind A.E."/>
            <person name="van Eijk R."/>
            <person name="Schleper C."/>
            <person name="Guy L."/>
            <person name="Ettema T.J."/>
        </authorList>
    </citation>
    <scope>NUCLEOTIDE SEQUENCE</scope>
</reference>
<protein>
    <submittedName>
        <fullName evidence="1">Uncharacterized protein</fullName>
    </submittedName>
</protein>
<sequence>MSNQSGTIGTIEEALDKLAYTLGFTRGSPRENEFWTTTGNSVLQELHRLHDEINALHGRCRALDTEVFESRLRCSSLERGLAKKRNKLW</sequence>
<organism evidence="1">
    <name type="scientific">marine sediment metagenome</name>
    <dbReference type="NCBI Taxonomy" id="412755"/>
    <lineage>
        <taxon>unclassified sequences</taxon>
        <taxon>metagenomes</taxon>
        <taxon>ecological metagenomes</taxon>
    </lineage>
</organism>
<proteinExistence type="predicted"/>
<comment type="caution">
    <text evidence="1">The sequence shown here is derived from an EMBL/GenBank/DDBJ whole genome shotgun (WGS) entry which is preliminary data.</text>
</comment>